<keyword evidence="3 8" id="KW-1134">Transmembrane beta strand</keyword>
<dbReference type="SUPFAM" id="SSF56935">
    <property type="entry name" value="Porins"/>
    <property type="match status" value="1"/>
</dbReference>
<gene>
    <name evidence="12" type="ORF">PEPS_33980</name>
</gene>
<evidence type="ECO:0000256" key="7">
    <source>
        <dbReference type="ARBA" id="ARBA00023237"/>
    </source>
</evidence>
<sequence>MLFSFSAFSKGGVDIHGKIKGTRGESLIGIAVRVEGSQLGAATDVNGVFHLHGVSAGPKTLIISGVGYKSVKQQVNILANEPLNLEVTLKEDILGLEQVVVSANREEINRKEASVPVQVIGAKIFKTTQSITLLDGLKFQPGIRVENNCQNCGFSQVRMNGLEGGYSQILIDGRPVFSALNGVYGLEQMPTTMIDRVEVVRGGGSSLYGGNAIAGTINVITKEPTVNEFELNINQSLIDGQRLDQSYGFGGNIVGANMSSGVSVYGFFRDRQWWDKDGDDFSEVPEINNYTLGFKGYLKPTAYSKMTLEGSAIKEHRRGGNRFELPPHMADVAEALEHDIISGGFTFDQFTHDMNHKFSFYLSNQNTHRNSYYGAGQDPNAYGNTKNNNLVTGLRYNTNQPLWGGTTDLTTGVEYKDESIVDESMAYDRPIDQHIKQVGYYAQSDWQMTPKFKLLTGFRIESHNLISRPIFVPRVNGKYDFSDHFRVRAGYARGFRAPQAFDEDLHVEMVNGNTMVTFLADDLQPEYSDSFTASFDFDHEIGTFDFNVTMDAFYTKISNTFVNVPIGIENGTLKQEKRNGAGSLVQGISLTPSLANAYFTAQAGLTFQKSRHDEGIAWSEDEDNTTTTYLRTPDLYGFYALSIRPTKPLSVDFSGNYTGRMYLPHFESGNNEEDRLVHTPDFMEFNIKLNYTMQLMEGNTLEWSVGVKNITNAYQSDFDSGMDRDAQYVYGPMMPRTFFAGLKIKL</sequence>
<evidence type="ECO:0000256" key="2">
    <source>
        <dbReference type="ARBA" id="ARBA00022448"/>
    </source>
</evidence>
<comment type="subcellular location">
    <subcellularLocation>
        <location evidence="1 8">Cell outer membrane</location>
        <topology evidence="1 8">Multi-pass membrane protein</topology>
    </subcellularLocation>
</comment>
<dbReference type="InterPro" id="IPR036942">
    <property type="entry name" value="Beta-barrel_TonB_sf"/>
</dbReference>
<dbReference type="InterPro" id="IPR037066">
    <property type="entry name" value="Plug_dom_sf"/>
</dbReference>
<dbReference type="CDD" id="cd01347">
    <property type="entry name" value="ligand_gated_channel"/>
    <property type="match status" value="1"/>
</dbReference>
<evidence type="ECO:0000259" key="11">
    <source>
        <dbReference type="Pfam" id="PF07715"/>
    </source>
</evidence>
<keyword evidence="4 8" id="KW-0812">Transmembrane</keyword>
<keyword evidence="7 8" id="KW-0998">Cell outer membrane</keyword>
<evidence type="ECO:0000256" key="3">
    <source>
        <dbReference type="ARBA" id="ARBA00022452"/>
    </source>
</evidence>
<evidence type="ECO:0000313" key="12">
    <source>
        <dbReference type="EMBL" id="BDD01118.1"/>
    </source>
</evidence>
<protein>
    <submittedName>
        <fullName evidence="12">TonB-dependent receptor</fullName>
    </submittedName>
</protein>
<evidence type="ECO:0000256" key="1">
    <source>
        <dbReference type="ARBA" id="ARBA00004571"/>
    </source>
</evidence>
<dbReference type="InterPro" id="IPR012910">
    <property type="entry name" value="Plug_dom"/>
</dbReference>
<feature type="domain" description="TonB-dependent receptor-like beta-barrel" evidence="10">
    <location>
        <begin position="338"/>
        <end position="710"/>
    </location>
</feature>
<dbReference type="InterPro" id="IPR000531">
    <property type="entry name" value="Beta-barrel_TonB"/>
</dbReference>
<dbReference type="InterPro" id="IPR039426">
    <property type="entry name" value="TonB-dep_rcpt-like"/>
</dbReference>
<dbReference type="PANTHER" id="PTHR30069">
    <property type="entry name" value="TONB-DEPENDENT OUTER MEMBRANE RECEPTOR"/>
    <property type="match status" value="1"/>
</dbReference>
<dbReference type="InterPro" id="IPR008969">
    <property type="entry name" value="CarboxyPept-like_regulatory"/>
</dbReference>
<dbReference type="Pfam" id="PF00593">
    <property type="entry name" value="TonB_dep_Rec_b-barrel"/>
    <property type="match status" value="1"/>
</dbReference>
<keyword evidence="12" id="KW-0614">Plasmid</keyword>
<dbReference type="Gene3D" id="2.170.130.10">
    <property type="entry name" value="TonB-dependent receptor, plug domain"/>
    <property type="match status" value="1"/>
</dbReference>
<dbReference type="Proteomes" id="UP001354989">
    <property type="component" value="Plasmid pPP1"/>
</dbReference>
<name>A0ABN6LD41_9BACT</name>
<feature type="domain" description="TonB-dependent receptor plug" evidence="11">
    <location>
        <begin position="111"/>
        <end position="216"/>
    </location>
</feature>
<evidence type="ECO:0000256" key="5">
    <source>
        <dbReference type="ARBA" id="ARBA00023077"/>
    </source>
</evidence>
<keyword evidence="13" id="KW-1185">Reference proteome</keyword>
<dbReference type="Gene3D" id="2.60.40.1120">
    <property type="entry name" value="Carboxypeptidase-like, regulatory domain"/>
    <property type="match status" value="1"/>
</dbReference>
<evidence type="ECO:0000259" key="10">
    <source>
        <dbReference type="Pfam" id="PF00593"/>
    </source>
</evidence>
<evidence type="ECO:0000256" key="4">
    <source>
        <dbReference type="ARBA" id="ARBA00022692"/>
    </source>
</evidence>
<dbReference type="EMBL" id="AP025293">
    <property type="protein sequence ID" value="BDD01118.1"/>
    <property type="molecule type" value="Genomic_DNA"/>
</dbReference>
<evidence type="ECO:0000256" key="6">
    <source>
        <dbReference type="ARBA" id="ARBA00023136"/>
    </source>
</evidence>
<dbReference type="PANTHER" id="PTHR30069:SF57">
    <property type="entry name" value="TONB-DEPENDENT RECEPTOR"/>
    <property type="match status" value="1"/>
</dbReference>
<evidence type="ECO:0000256" key="8">
    <source>
        <dbReference type="PROSITE-ProRule" id="PRU01360"/>
    </source>
</evidence>
<proteinExistence type="inferred from homology"/>
<accession>A0ABN6LD41</accession>
<evidence type="ECO:0000313" key="13">
    <source>
        <dbReference type="Proteomes" id="UP001354989"/>
    </source>
</evidence>
<reference evidence="12 13" key="1">
    <citation type="submission" date="2021-12" db="EMBL/GenBank/DDBJ databases">
        <title>Genome sequencing of bacteria with rrn-lacking chromosome and rrn-plasmid.</title>
        <authorList>
            <person name="Anda M."/>
            <person name="Iwasaki W."/>
        </authorList>
    </citation>
    <scope>NUCLEOTIDE SEQUENCE [LARGE SCALE GENOMIC DNA]</scope>
    <source>
        <strain evidence="12 13">NBRC 101262</strain>
        <plasmid evidence="12 13">pPP1</plasmid>
    </source>
</reference>
<dbReference type="RefSeq" id="WP_338398287.1">
    <property type="nucleotide sequence ID" value="NZ_AP025293.1"/>
</dbReference>
<organism evidence="12 13">
    <name type="scientific">Persicobacter psychrovividus</name>
    <dbReference type="NCBI Taxonomy" id="387638"/>
    <lineage>
        <taxon>Bacteria</taxon>
        <taxon>Pseudomonadati</taxon>
        <taxon>Bacteroidota</taxon>
        <taxon>Cytophagia</taxon>
        <taxon>Cytophagales</taxon>
        <taxon>Persicobacteraceae</taxon>
        <taxon>Persicobacter</taxon>
    </lineage>
</organism>
<dbReference type="Gene3D" id="2.40.170.20">
    <property type="entry name" value="TonB-dependent receptor, beta-barrel domain"/>
    <property type="match status" value="1"/>
</dbReference>
<dbReference type="SUPFAM" id="SSF49464">
    <property type="entry name" value="Carboxypeptidase regulatory domain-like"/>
    <property type="match status" value="1"/>
</dbReference>
<geneLocation type="plasmid" evidence="12 13">
    <name>pPP1</name>
</geneLocation>
<evidence type="ECO:0000256" key="9">
    <source>
        <dbReference type="RuleBase" id="RU003357"/>
    </source>
</evidence>
<keyword evidence="12" id="KW-0675">Receptor</keyword>
<keyword evidence="6 8" id="KW-0472">Membrane</keyword>
<keyword evidence="2 8" id="KW-0813">Transport</keyword>
<dbReference type="PROSITE" id="PS52016">
    <property type="entry name" value="TONB_DEPENDENT_REC_3"/>
    <property type="match status" value="1"/>
</dbReference>
<dbReference type="Pfam" id="PF07715">
    <property type="entry name" value="Plug"/>
    <property type="match status" value="1"/>
</dbReference>
<dbReference type="Pfam" id="PF13715">
    <property type="entry name" value="CarbopepD_reg_2"/>
    <property type="match status" value="1"/>
</dbReference>
<keyword evidence="5 9" id="KW-0798">TonB box</keyword>
<comment type="similarity">
    <text evidence="8 9">Belongs to the TonB-dependent receptor family.</text>
</comment>